<dbReference type="InterPro" id="IPR004808">
    <property type="entry name" value="AP_endonuc_1"/>
</dbReference>
<accession>A0AAN7FNS7</accession>
<protein>
    <recommendedName>
        <fullName evidence="6">Endonuclease/exonuclease/phosphatase domain-containing protein</fullName>
    </recommendedName>
</protein>
<evidence type="ECO:0000256" key="2">
    <source>
        <dbReference type="ARBA" id="ARBA00007092"/>
    </source>
</evidence>
<evidence type="ECO:0000256" key="4">
    <source>
        <dbReference type="ARBA" id="ARBA00022801"/>
    </source>
</evidence>
<dbReference type="EMBL" id="JAXUIC010000003">
    <property type="protein sequence ID" value="KAK4597228.1"/>
    <property type="molecule type" value="Genomic_DNA"/>
</dbReference>
<dbReference type="GO" id="GO:0008081">
    <property type="term" value="F:phosphoric diester hydrolase activity"/>
    <property type="evidence" value="ECO:0007669"/>
    <property type="project" value="TreeGrafter"/>
</dbReference>
<dbReference type="PANTHER" id="PTHR22748">
    <property type="entry name" value="AP ENDONUCLEASE"/>
    <property type="match status" value="1"/>
</dbReference>
<dbReference type="GO" id="GO:0005634">
    <property type="term" value="C:nucleus"/>
    <property type="evidence" value="ECO:0007669"/>
    <property type="project" value="TreeGrafter"/>
</dbReference>
<sequence length="225" mass="26361">MSFLNVEYGGLNEWDKRLQVRNLIRNLRPNIVFLQETKLELITKAVIHSLWGGQHVDWSYLSSCGASERVLLMWDTRVVDKVEEAVGSFSVSCKFKSVVDQFVWAFTRVYGPSPMSDRRLLWEELFGLSSWWKVPWCMGGDFNVVRFPSEHAGSTIFTTAMCEFSDFISEQDWEAKFPTVCQRRMSRLLSDHFLIVLEGGSFQHKGRRPFRFENMWLNRLRMKAL</sequence>
<dbReference type="Proteomes" id="UP001324115">
    <property type="component" value="Unassembled WGS sequence"/>
</dbReference>
<dbReference type="GO" id="GO:0008311">
    <property type="term" value="F:double-stranded DNA 3'-5' DNA exonuclease activity"/>
    <property type="evidence" value="ECO:0007669"/>
    <property type="project" value="TreeGrafter"/>
</dbReference>
<evidence type="ECO:0000313" key="7">
    <source>
        <dbReference type="EMBL" id="KAK4597228.1"/>
    </source>
</evidence>
<keyword evidence="8" id="KW-1185">Reference proteome</keyword>
<dbReference type="Pfam" id="PF03372">
    <property type="entry name" value="Exo_endo_phos"/>
    <property type="match status" value="1"/>
</dbReference>
<feature type="domain" description="Endonuclease/exonuclease/phosphatase" evidence="6">
    <location>
        <begin position="5"/>
        <end position="152"/>
    </location>
</feature>
<organism evidence="7 8">
    <name type="scientific">Quercus rubra</name>
    <name type="common">Northern red oak</name>
    <name type="synonym">Quercus borealis</name>
    <dbReference type="NCBI Taxonomy" id="3512"/>
    <lineage>
        <taxon>Eukaryota</taxon>
        <taxon>Viridiplantae</taxon>
        <taxon>Streptophyta</taxon>
        <taxon>Embryophyta</taxon>
        <taxon>Tracheophyta</taxon>
        <taxon>Spermatophyta</taxon>
        <taxon>Magnoliopsida</taxon>
        <taxon>eudicotyledons</taxon>
        <taxon>Gunneridae</taxon>
        <taxon>Pentapetalae</taxon>
        <taxon>rosids</taxon>
        <taxon>fabids</taxon>
        <taxon>Fagales</taxon>
        <taxon>Fagaceae</taxon>
        <taxon>Quercus</taxon>
    </lineage>
</organism>
<evidence type="ECO:0000256" key="1">
    <source>
        <dbReference type="ARBA" id="ARBA00001946"/>
    </source>
</evidence>
<evidence type="ECO:0000313" key="8">
    <source>
        <dbReference type="Proteomes" id="UP001324115"/>
    </source>
</evidence>
<reference evidence="7 8" key="1">
    <citation type="journal article" date="2023" name="G3 (Bethesda)">
        <title>A haplotype-resolved chromosome-scale genome for Quercus rubra L. provides insights into the genetics of adaptive traits for red oak species.</title>
        <authorList>
            <person name="Kapoor B."/>
            <person name="Jenkins J."/>
            <person name="Schmutz J."/>
            <person name="Zhebentyayeva T."/>
            <person name="Kuelheim C."/>
            <person name="Coggeshall M."/>
            <person name="Heim C."/>
            <person name="Lasky J.R."/>
            <person name="Leites L."/>
            <person name="Islam-Faridi N."/>
            <person name="Romero-Severson J."/>
            <person name="DeLeo V.L."/>
            <person name="Lucas S.M."/>
            <person name="Lazic D."/>
            <person name="Gailing O."/>
            <person name="Carlson J."/>
            <person name="Staton M."/>
        </authorList>
    </citation>
    <scope>NUCLEOTIDE SEQUENCE [LARGE SCALE GENOMIC DNA]</scope>
    <source>
        <strain evidence="7">Pseudo-F2</strain>
    </source>
</reference>
<comment type="cofactor">
    <cofactor evidence="1">
        <name>Mg(2+)</name>
        <dbReference type="ChEBI" id="CHEBI:18420"/>
    </cofactor>
</comment>
<evidence type="ECO:0000256" key="5">
    <source>
        <dbReference type="ARBA" id="ARBA00022842"/>
    </source>
</evidence>
<dbReference type="SUPFAM" id="SSF56219">
    <property type="entry name" value="DNase I-like"/>
    <property type="match status" value="1"/>
</dbReference>
<gene>
    <name evidence="7" type="ORF">RGQ29_014985</name>
</gene>
<dbReference type="GO" id="GO:0006284">
    <property type="term" value="P:base-excision repair"/>
    <property type="evidence" value="ECO:0007669"/>
    <property type="project" value="TreeGrafter"/>
</dbReference>
<keyword evidence="5" id="KW-0460">Magnesium</keyword>
<dbReference type="AlphaFoldDB" id="A0AAN7FNS7"/>
<dbReference type="InterPro" id="IPR036691">
    <property type="entry name" value="Endo/exonu/phosph_ase_sf"/>
</dbReference>
<comment type="similarity">
    <text evidence="2">Belongs to the DNA repair enzymes AP/ExoA family.</text>
</comment>
<dbReference type="Gene3D" id="3.60.10.10">
    <property type="entry name" value="Endonuclease/exonuclease/phosphatase"/>
    <property type="match status" value="1"/>
</dbReference>
<proteinExistence type="inferred from homology"/>
<keyword evidence="3" id="KW-0479">Metal-binding</keyword>
<dbReference type="GO" id="GO:0003906">
    <property type="term" value="F:DNA-(apurinic or apyrimidinic site) endonuclease activity"/>
    <property type="evidence" value="ECO:0007669"/>
    <property type="project" value="TreeGrafter"/>
</dbReference>
<dbReference type="PANTHER" id="PTHR22748:SF19">
    <property type="entry name" value="ENDONUCLEASE_EXONUCLEASE_PHOSPHATASE DOMAIN-CONTAINING PROTEIN"/>
    <property type="match status" value="1"/>
</dbReference>
<comment type="caution">
    <text evidence="7">The sequence shown here is derived from an EMBL/GenBank/DDBJ whole genome shotgun (WGS) entry which is preliminary data.</text>
</comment>
<keyword evidence="4" id="KW-0378">Hydrolase</keyword>
<evidence type="ECO:0000256" key="3">
    <source>
        <dbReference type="ARBA" id="ARBA00022723"/>
    </source>
</evidence>
<dbReference type="InterPro" id="IPR005135">
    <property type="entry name" value="Endo/exonuclease/phosphatase"/>
</dbReference>
<dbReference type="GO" id="GO:0046872">
    <property type="term" value="F:metal ion binding"/>
    <property type="evidence" value="ECO:0007669"/>
    <property type="project" value="UniProtKB-KW"/>
</dbReference>
<name>A0AAN7FNS7_QUERU</name>
<evidence type="ECO:0000259" key="6">
    <source>
        <dbReference type="Pfam" id="PF03372"/>
    </source>
</evidence>